<dbReference type="EMBL" id="FZPA01000006">
    <property type="protein sequence ID" value="SNS82817.1"/>
    <property type="molecule type" value="Genomic_DNA"/>
</dbReference>
<dbReference type="Gene3D" id="3.40.50.2300">
    <property type="match status" value="1"/>
</dbReference>
<proteinExistence type="inferred from homology"/>
<name>A0A239HN82_9SPHN</name>
<evidence type="ECO:0000256" key="2">
    <source>
        <dbReference type="ARBA" id="ARBA00013064"/>
    </source>
</evidence>
<keyword evidence="3" id="KW-0378">Hydrolase</keyword>
<dbReference type="RefSeq" id="WP_089215771.1">
    <property type="nucleotide sequence ID" value="NZ_FZPA01000006.1"/>
</dbReference>
<evidence type="ECO:0000313" key="7">
    <source>
        <dbReference type="EMBL" id="SNS82817.1"/>
    </source>
</evidence>
<feature type="active site" description="Proton donor" evidence="5">
    <location>
        <position position="137"/>
    </location>
</feature>
<dbReference type="SUPFAM" id="SSF52788">
    <property type="entry name" value="Phosphotyrosine protein phosphatases I"/>
    <property type="match status" value="1"/>
</dbReference>
<dbReference type="SMART" id="SM00226">
    <property type="entry name" value="LMWPc"/>
    <property type="match status" value="1"/>
</dbReference>
<feature type="active site" evidence="5">
    <location>
        <position position="28"/>
    </location>
</feature>
<dbReference type="PANTHER" id="PTHR11717">
    <property type="entry name" value="LOW MOLECULAR WEIGHT PROTEIN TYROSINE PHOSPHATASE"/>
    <property type="match status" value="1"/>
</dbReference>
<feature type="active site" description="Nucleophile" evidence="5">
    <location>
        <position position="22"/>
    </location>
</feature>
<reference evidence="7 8" key="1">
    <citation type="submission" date="2017-06" db="EMBL/GenBank/DDBJ databases">
        <authorList>
            <person name="Kim H.J."/>
            <person name="Triplett B.A."/>
        </authorList>
    </citation>
    <scope>NUCLEOTIDE SEQUENCE [LARGE SCALE GENOMIC DNA]</scope>
    <source>
        <strain evidence="7 8">DS15</strain>
    </source>
</reference>
<evidence type="ECO:0000259" key="6">
    <source>
        <dbReference type="SMART" id="SM00226"/>
    </source>
</evidence>
<evidence type="ECO:0000256" key="3">
    <source>
        <dbReference type="ARBA" id="ARBA00022801"/>
    </source>
</evidence>
<organism evidence="7 8">
    <name type="scientific">Sphingopyxis indica</name>
    <dbReference type="NCBI Taxonomy" id="436663"/>
    <lineage>
        <taxon>Bacteria</taxon>
        <taxon>Pseudomonadati</taxon>
        <taxon>Pseudomonadota</taxon>
        <taxon>Alphaproteobacteria</taxon>
        <taxon>Sphingomonadales</taxon>
        <taxon>Sphingomonadaceae</taxon>
        <taxon>Sphingopyxis</taxon>
    </lineage>
</organism>
<comment type="similarity">
    <text evidence="1">Belongs to the low molecular weight phosphotyrosine protein phosphatase family.</text>
</comment>
<evidence type="ECO:0000256" key="1">
    <source>
        <dbReference type="ARBA" id="ARBA00011063"/>
    </source>
</evidence>
<dbReference type="CDD" id="cd16343">
    <property type="entry name" value="LMWPTP"/>
    <property type="match status" value="1"/>
</dbReference>
<dbReference type="PRINTS" id="PR00719">
    <property type="entry name" value="LMWPTPASE"/>
</dbReference>
<dbReference type="InterPro" id="IPR036196">
    <property type="entry name" value="Ptyr_pPase_sf"/>
</dbReference>
<dbReference type="Proteomes" id="UP000198339">
    <property type="component" value="Unassembled WGS sequence"/>
</dbReference>
<dbReference type="Pfam" id="PF01451">
    <property type="entry name" value="LMWPc"/>
    <property type="match status" value="1"/>
</dbReference>
<dbReference type="OrthoDB" id="9784339at2"/>
<protein>
    <recommendedName>
        <fullName evidence="2">protein-tyrosine-phosphatase</fullName>
        <ecNumber evidence="2">3.1.3.48</ecNumber>
    </recommendedName>
</protein>
<evidence type="ECO:0000256" key="4">
    <source>
        <dbReference type="ARBA" id="ARBA00022912"/>
    </source>
</evidence>
<dbReference type="InterPro" id="IPR017867">
    <property type="entry name" value="Tyr_phospatase_low_mol_wt"/>
</dbReference>
<gene>
    <name evidence="7" type="ORF">SAMN06295955_10634</name>
</gene>
<dbReference type="PANTHER" id="PTHR11717:SF7">
    <property type="entry name" value="LOW MOLECULAR WEIGHT PHOSPHOTYROSINE PROTEIN PHOSPHATASE"/>
    <property type="match status" value="1"/>
</dbReference>
<accession>A0A239HN82</accession>
<sequence>MPVSPPRRDAVTADGPAILFLCLGNICRSPLAEGAARAAFDAAGFAATLDSAGTGDWHAGHPPDARAQAEARRRGIDIGDLRARQLVPEDFRRFDLILAADETNLRDARAIAPADATARLLLMLDLVPGRAGESVTDPYYGADHGFAATWDDVSAVASALVSEFASST</sequence>
<keyword evidence="8" id="KW-1185">Reference proteome</keyword>
<keyword evidence="4" id="KW-0904">Protein phosphatase</keyword>
<dbReference type="EC" id="3.1.3.48" evidence="2"/>
<evidence type="ECO:0000313" key="8">
    <source>
        <dbReference type="Proteomes" id="UP000198339"/>
    </source>
</evidence>
<feature type="domain" description="Phosphotyrosine protein phosphatase I" evidence="6">
    <location>
        <begin position="16"/>
        <end position="163"/>
    </location>
</feature>
<dbReference type="InterPro" id="IPR023485">
    <property type="entry name" value="Ptyr_pPase"/>
</dbReference>
<dbReference type="GO" id="GO:0004725">
    <property type="term" value="F:protein tyrosine phosphatase activity"/>
    <property type="evidence" value="ECO:0007669"/>
    <property type="project" value="UniProtKB-EC"/>
</dbReference>
<evidence type="ECO:0000256" key="5">
    <source>
        <dbReference type="PIRSR" id="PIRSR617867-1"/>
    </source>
</evidence>
<dbReference type="InterPro" id="IPR050438">
    <property type="entry name" value="LMW_PTPase"/>
</dbReference>
<dbReference type="AlphaFoldDB" id="A0A239HN82"/>